<gene>
    <name evidence="1" type="ORF">AVEN_177208_1</name>
</gene>
<name>A0A4Y2SXB4_ARAVE</name>
<dbReference type="AlphaFoldDB" id="A0A4Y2SXB4"/>
<proteinExistence type="predicted"/>
<dbReference type="EMBL" id="BGPR01024298">
    <property type="protein sequence ID" value="GBN92293.1"/>
    <property type="molecule type" value="Genomic_DNA"/>
</dbReference>
<accession>A0A4Y2SXB4</accession>
<keyword evidence="2" id="KW-1185">Reference proteome</keyword>
<reference evidence="1 2" key="1">
    <citation type="journal article" date="2019" name="Sci. Rep.">
        <title>Orb-weaving spider Araneus ventricosus genome elucidates the spidroin gene catalogue.</title>
        <authorList>
            <person name="Kono N."/>
            <person name="Nakamura H."/>
            <person name="Ohtoshi R."/>
            <person name="Moran D.A.P."/>
            <person name="Shinohara A."/>
            <person name="Yoshida Y."/>
            <person name="Fujiwara M."/>
            <person name="Mori M."/>
            <person name="Tomita M."/>
            <person name="Arakawa K."/>
        </authorList>
    </citation>
    <scope>NUCLEOTIDE SEQUENCE [LARGE SCALE GENOMIC DNA]</scope>
</reference>
<evidence type="ECO:0000313" key="1">
    <source>
        <dbReference type="EMBL" id="GBN92293.1"/>
    </source>
</evidence>
<dbReference type="Proteomes" id="UP000499080">
    <property type="component" value="Unassembled WGS sequence"/>
</dbReference>
<protein>
    <submittedName>
        <fullName evidence="1">Uncharacterized protein</fullName>
    </submittedName>
</protein>
<organism evidence="1 2">
    <name type="scientific">Araneus ventricosus</name>
    <name type="common">Orbweaver spider</name>
    <name type="synonym">Epeira ventricosa</name>
    <dbReference type="NCBI Taxonomy" id="182803"/>
    <lineage>
        <taxon>Eukaryota</taxon>
        <taxon>Metazoa</taxon>
        <taxon>Ecdysozoa</taxon>
        <taxon>Arthropoda</taxon>
        <taxon>Chelicerata</taxon>
        <taxon>Arachnida</taxon>
        <taxon>Araneae</taxon>
        <taxon>Araneomorphae</taxon>
        <taxon>Entelegynae</taxon>
        <taxon>Araneoidea</taxon>
        <taxon>Araneidae</taxon>
        <taxon>Araneus</taxon>
    </lineage>
</organism>
<evidence type="ECO:0000313" key="2">
    <source>
        <dbReference type="Proteomes" id="UP000499080"/>
    </source>
</evidence>
<sequence>MKQSAADCPTYEKTLDSVASSRRVGERRELGIKSTATIDKDAQCLNCCEQGLHSKPTGGVDSGGFPHRC</sequence>
<comment type="caution">
    <text evidence="1">The sequence shown here is derived from an EMBL/GenBank/DDBJ whole genome shotgun (WGS) entry which is preliminary data.</text>
</comment>